<organism evidence="2 3">
    <name type="scientific">Lithospermum erythrorhizon</name>
    <name type="common">Purple gromwell</name>
    <name type="synonym">Lithospermum officinale var. erythrorhizon</name>
    <dbReference type="NCBI Taxonomy" id="34254"/>
    <lineage>
        <taxon>Eukaryota</taxon>
        <taxon>Viridiplantae</taxon>
        <taxon>Streptophyta</taxon>
        <taxon>Embryophyta</taxon>
        <taxon>Tracheophyta</taxon>
        <taxon>Spermatophyta</taxon>
        <taxon>Magnoliopsida</taxon>
        <taxon>eudicotyledons</taxon>
        <taxon>Gunneridae</taxon>
        <taxon>Pentapetalae</taxon>
        <taxon>asterids</taxon>
        <taxon>lamiids</taxon>
        <taxon>Boraginales</taxon>
        <taxon>Boraginaceae</taxon>
        <taxon>Boraginoideae</taxon>
        <taxon>Lithospermeae</taxon>
        <taxon>Lithospermum</taxon>
    </lineage>
</organism>
<dbReference type="Proteomes" id="UP001454036">
    <property type="component" value="Unassembled WGS sequence"/>
</dbReference>
<feature type="region of interest" description="Disordered" evidence="1">
    <location>
        <begin position="94"/>
        <end position="123"/>
    </location>
</feature>
<sequence>MIQGFNHGGQRGMGKVSINLVIGELEITSWFYPIDSKATYNVLLGRPRIYNSNVVPSPLHHCLKYCKDGMEGTIKEDENPFTTEEAHFADAKIYQRKKMDSPQPKEGAEAPKAVQPKPPNKEEEVIEAHKGLTLPLIQGEKVASTTLKGFVTPVEGPKIEHGTMNPKAYDLLVKEGYDPTKDATMSRSVPEVKEHGLNENQEKLQRKGYSIKNSTAGLENASKPPLRILFKRMVNQSPKDTTGEAPLERQIPYQPRGTPRKWGAVPWVYPTETERRNEKTKQLKTQGHKQSTRPHKLRPIRQWRVVQTPQVAKRVADSSLHITIDGEELSPKDAIEAPSG</sequence>
<name>A0AAV3QHJ3_LITER</name>
<feature type="compositionally biased region" description="Basic residues" evidence="1">
    <location>
        <begin position="286"/>
        <end position="301"/>
    </location>
</feature>
<evidence type="ECO:0000256" key="1">
    <source>
        <dbReference type="SAM" id="MobiDB-lite"/>
    </source>
</evidence>
<dbReference type="PANTHER" id="PTHR33240:SF8">
    <property type="entry name" value="OS03G0439900 PROTEIN"/>
    <property type="match status" value="1"/>
</dbReference>
<protein>
    <submittedName>
        <fullName evidence="2">Uncharacterized protein</fullName>
    </submittedName>
</protein>
<keyword evidence="3" id="KW-1185">Reference proteome</keyword>
<reference evidence="2 3" key="1">
    <citation type="submission" date="2024-01" db="EMBL/GenBank/DDBJ databases">
        <title>The complete chloroplast genome sequence of Lithospermum erythrorhizon: insights into the phylogenetic relationship among Boraginaceae species and the maternal lineages of purple gromwells.</title>
        <authorList>
            <person name="Okada T."/>
            <person name="Watanabe K."/>
        </authorList>
    </citation>
    <scope>NUCLEOTIDE SEQUENCE [LARGE SCALE GENOMIC DNA]</scope>
</reference>
<dbReference type="EMBL" id="BAABME010021535">
    <property type="protein sequence ID" value="GAA0163540.1"/>
    <property type="molecule type" value="Genomic_DNA"/>
</dbReference>
<feature type="region of interest" description="Disordered" evidence="1">
    <location>
        <begin position="273"/>
        <end position="301"/>
    </location>
</feature>
<dbReference type="AlphaFoldDB" id="A0AAV3QHJ3"/>
<gene>
    <name evidence="2" type="ORF">LIER_39616</name>
</gene>
<evidence type="ECO:0000313" key="2">
    <source>
        <dbReference type="EMBL" id="GAA0163540.1"/>
    </source>
</evidence>
<accession>A0AAV3QHJ3</accession>
<evidence type="ECO:0000313" key="3">
    <source>
        <dbReference type="Proteomes" id="UP001454036"/>
    </source>
</evidence>
<comment type="caution">
    <text evidence="2">The sequence shown here is derived from an EMBL/GenBank/DDBJ whole genome shotgun (WGS) entry which is preliminary data.</text>
</comment>
<proteinExistence type="predicted"/>
<dbReference type="PANTHER" id="PTHR33240">
    <property type="entry name" value="OS08G0508500 PROTEIN"/>
    <property type="match status" value="1"/>
</dbReference>